<protein>
    <submittedName>
        <fullName evidence="8">Rubrerythrin</fullName>
    </submittedName>
</protein>
<dbReference type="AlphaFoldDB" id="A0A1S8TFZ6"/>
<evidence type="ECO:0000313" key="8">
    <source>
        <dbReference type="EMBL" id="OOM76658.1"/>
    </source>
</evidence>
<dbReference type="CDD" id="cd01041">
    <property type="entry name" value="Rubrerythrin"/>
    <property type="match status" value="1"/>
</dbReference>
<evidence type="ECO:0000256" key="4">
    <source>
        <dbReference type="ARBA" id="ARBA00022982"/>
    </source>
</evidence>
<dbReference type="PROSITE" id="PS50903">
    <property type="entry name" value="RUBREDOXIN_LIKE"/>
    <property type="match status" value="1"/>
</dbReference>
<dbReference type="InterPro" id="IPR024934">
    <property type="entry name" value="Rubredoxin-like_dom"/>
</dbReference>
<dbReference type="OrthoDB" id="9799749at2"/>
<keyword evidence="4" id="KW-0249">Electron transport</keyword>
<dbReference type="Pfam" id="PF21349">
    <property type="entry name" value="RUBY_RBDX"/>
    <property type="match status" value="1"/>
</dbReference>
<evidence type="ECO:0000259" key="7">
    <source>
        <dbReference type="PROSITE" id="PS50905"/>
    </source>
</evidence>
<dbReference type="EMBL" id="LZZM01000167">
    <property type="protein sequence ID" value="OOM76658.1"/>
    <property type="molecule type" value="Genomic_DNA"/>
</dbReference>
<evidence type="ECO:0000256" key="1">
    <source>
        <dbReference type="ARBA" id="ARBA00001965"/>
    </source>
</evidence>
<keyword evidence="5" id="KW-0408">Iron</keyword>
<dbReference type="Proteomes" id="UP000190890">
    <property type="component" value="Unassembled WGS sequence"/>
</dbReference>
<reference evidence="8 9" key="1">
    <citation type="submission" date="2016-05" db="EMBL/GenBank/DDBJ databases">
        <title>Microbial solvent formation.</title>
        <authorList>
            <person name="Poehlein A."/>
            <person name="Montoya Solano J.D."/>
            <person name="Flitsch S."/>
            <person name="Krabben P."/>
            <person name="Duerre P."/>
            <person name="Daniel R."/>
        </authorList>
    </citation>
    <scope>NUCLEOTIDE SEQUENCE [LARGE SCALE GENOMIC DNA]</scope>
    <source>
        <strain evidence="8 9">DSM 2619</strain>
    </source>
</reference>
<dbReference type="GO" id="GO:0005506">
    <property type="term" value="F:iron ion binding"/>
    <property type="evidence" value="ECO:0007669"/>
    <property type="project" value="InterPro"/>
</dbReference>
<dbReference type="CDD" id="cd00729">
    <property type="entry name" value="rubredoxin_SM"/>
    <property type="match status" value="1"/>
</dbReference>
<organism evidence="8 9">
    <name type="scientific">Clostridium puniceum</name>
    <dbReference type="NCBI Taxonomy" id="29367"/>
    <lineage>
        <taxon>Bacteria</taxon>
        <taxon>Bacillati</taxon>
        <taxon>Bacillota</taxon>
        <taxon>Clostridia</taxon>
        <taxon>Eubacteriales</taxon>
        <taxon>Clostridiaceae</taxon>
        <taxon>Clostridium</taxon>
    </lineage>
</organism>
<dbReference type="STRING" id="29367.CLPUN_25980"/>
<feature type="domain" description="Ferritin-like diiron" evidence="7">
    <location>
        <begin position="2"/>
        <end position="133"/>
    </location>
</feature>
<accession>A0A1S8TFZ6</accession>
<keyword evidence="9" id="KW-1185">Reference proteome</keyword>
<evidence type="ECO:0000256" key="5">
    <source>
        <dbReference type="ARBA" id="ARBA00023004"/>
    </source>
</evidence>
<gene>
    <name evidence="8" type="primary">rbr</name>
    <name evidence="8" type="ORF">CLPUN_25980</name>
</gene>
<dbReference type="SUPFAM" id="SSF47240">
    <property type="entry name" value="Ferritin-like"/>
    <property type="match status" value="1"/>
</dbReference>
<dbReference type="InterPro" id="IPR012347">
    <property type="entry name" value="Ferritin-like"/>
</dbReference>
<feature type="domain" description="Rubredoxin-like" evidence="6">
    <location>
        <begin position="140"/>
        <end position="174"/>
    </location>
</feature>
<keyword evidence="3" id="KW-0479">Metal-binding</keyword>
<name>A0A1S8TFZ6_9CLOT</name>
<sequence length="180" mass="21356">MNLKGSKTEKNLFKTFAGESRARNKYSFYADKAREDGFMYVGDVFDETAGNEKAHAREVYRRFLDRISNTKNNLIESALGESEESKVIYKEFEKIARDEGFDEIADFYKELQEVEDHHKERFLKLAKRLKEEKLFKYDKNEEWLCLNCGYIYEGKEAPMRCPLCKYARSYFKKLDNGHCK</sequence>
<evidence type="ECO:0000313" key="9">
    <source>
        <dbReference type="Proteomes" id="UP000190890"/>
    </source>
</evidence>
<evidence type="ECO:0000256" key="3">
    <source>
        <dbReference type="ARBA" id="ARBA00022723"/>
    </source>
</evidence>
<dbReference type="InterPro" id="IPR009078">
    <property type="entry name" value="Ferritin-like_SF"/>
</dbReference>
<dbReference type="PANTHER" id="PTHR43865">
    <property type="entry name" value="RUBRERYTHRIN-RELATED"/>
    <property type="match status" value="1"/>
</dbReference>
<dbReference type="PROSITE" id="PS50905">
    <property type="entry name" value="FERRITIN_LIKE"/>
    <property type="match status" value="1"/>
</dbReference>
<dbReference type="GO" id="GO:0016491">
    <property type="term" value="F:oxidoreductase activity"/>
    <property type="evidence" value="ECO:0007669"/>
    <property type="project" value="InterPro"/>
</dbReference>
<proteinExistence type="predicted"/>
<keyword evidence="2" id="KW-0813">Transport</keyword>
<dbReference type="RefSeq" id="WP_077847712.1">
    <property type="nucleotide sequence ID" value="NZ_LZZM01000167.1"/>
</dbReference>
<dbReference type="SUPFAM" id="SSF57802">
    <property type="entry name" value="Rubredoxin-like"/>
    <property type="match status" value="1"/>
</dbReference>
<dbReference type="InterPro" id="IPR009040">
    <property type="entry name" value="Ferritin-like_diiron"/>
</dbReference>
<dbReference type="InterPro" id="IPR003251">
    <property type="entry name" value="Rr_diiron-bd_dom"/>
</dbReference>
<evidence type="ECO:0000256" key="2">
    <source>
        <dbReference type="ARBA" id="ARBA00022448"/>
    </source>
</evidence>
<dbReference type="PANTHER" id="PTHR43865:SF1">
    <property type="entry name" value="RUBRERYTHRIN-RELATED"/>
    <property type="match status" value="1"/>
</dbReference>
<comment type="cofactor">
    <cofactor evidence="1">
        <name>Fe(3+)</name>
        <dbReference type="ChEBI" id="CHEBI:29034"/>
    </cofactor>
</comment>
<dbReference type="Gene3D" id="2.20.28.10">
    <property type="match status" value="1"/>
</dbReference>
<dbReference type="Gene3D" id="1.20.1260.10">
    <property type="match status" value="1"/>
</dbReference>
<dbReference type="Pfam" id="PF02915">
    <property type="entry name" value="Rubrerythrin"/>
    <property type="match status" value="1"/>
</dbReference>
<dbReference type="InterPro" id="IPR052364">
    <property type="entry name" value="Rubrerythrin"/>
</dbReference>
<evidence type="ECO:0000259" key="6">
    <source>
        <dbReference type="PROSITE" id="PS50903"/>
    </source>
</evidence>
<dbReference type="InterPro" id="IPR048574">
    <property type="entry name" value="RUBY_RBDX"/>
</dbReference>
<comment type="caution">
    <text evidence="8">The sequence shown here is derived from an EMBL/GenBank/DDBJ whole genome shotgun (WGS) entry which is preliminary data.</text>
</comment>